<organism evidence="4 5">
    <name type="scientific">Candidatus Fusobacterium pullicola</name>
    <dbReference type="NCBI Taxonomy" id="2838601"/>
    <lineage>
        <taxon>Bacteria</taxon>
        <taxon>Fusobacteriati</taxon>
        <taxon>Fusobacteriota</taxon>
        <taxon>Fusobacteriia</taxon>
        <taxon>Fusobacteriales</taxon>
        <taxon>Fusobacteriaceae</taxon>
        <taxon>Fusobacterium</taxon>
    </lineage>
</organism>
<dbReference type="InterPro" id="IPR051159">
    <property type="entry name" value="Hexapeptide_acetyltransf"/>
</dbReference>
<evidence type="ECO:0000256" key="3">
    <source>
        <dbReference type="ARBA" id="ARBA00022737"/>
    </source>
</evidence>
<keyword evidence="2" id="KW-0808">Transferase</keyword>
<dbReference type="InterPro" id="IPR011004">
    <property type="entry name" value="Trimer_LpxA-like_sf"/>
</dbReference>
<dbReference type="InterPro" id="IPR018357">
    <property type="entry name" value="Hexapep_transf_CS"/>
</dbReference>
<dbReference type="GO" id="GO:0008374">
    <property type="term" value="F:O-acyltransferase activity"/>
    <property type="evidence" value="ECO:0007669"/>
    <property type="project" value="TreeGrafter"/>
</dbReference>
<gene>
    <name evidence="4" type="ORF">IAA47_09720</name>
</gene>
<dbReference type="Gene3D" id="2.160.10.10">
    <property type="entry name" value="Hexapeptide repeat proteins"/>
    <property type="match status" value="1"/>
</dbReference>
<evidence type="ECO:0000256" key="1">
    <source>
        <dbReference type="ARBA" id="ARBA00007274"/>
    </source>
</evidence>
<reference evidence="4" key="1">
    <citation type="journal article" date="2021" name="PeerJ">
        <title>Extensive microbial diversity within the chicken gut microbiome revealed by metagenomics and culture.</title>
        <authorList>
            <person name="Gilroy R."/>
            <person name="Ravi A."/>
            <person name="Getino M."/>
            <person name="Pursley I."/>
            <person name="Horton D.L."/>
            <person name="Alikhan N.F."/>
            <person name="Baker D."/>
            <person name="Gharbi K."/>
            <person name="Hall N."/>
            <person name="Watson M."/>
            <person name="Adriaenssens E.M."/>
            <person name="Foster-Nyarko E."/>
            <person name="Jarju S."/>
            <person name="Secka A."/>
            <person name="Antonio M."/>
            <person name="Oren A."/>
            <person name="Chaudhuri R.R."/>
            <person name="La Ragione R."/>
            <person name="Hildebrand F."/>
            <person name="Pallen M.J."/>
        </authorList>
    </citation>
    <scope>NUCLEOTIDE SEQUENCE</scope>
    <source>
        <strain evidence="4">A6-441</strain>
    </source>
</reference>
<dbReference type="Pfam" id="PF14602">
    <property type="entry name" value="Hexapep_2"/>
    <property type="match status" value="1"/>
</dbReference>
<reference evidence="4" key="2">
    <citation type="submission" date="2021-04" db="EMBL/GenBank/DDBJ databases">
        <authorList>
            <person name="Gilroy R."/>
        </authorList>
    </citation>
    <scope>NUCLEOTIDE SEQUENCE</scope>
    <source>
        <strain evidence="4">A6-441</strain>
    </source>
</reference>
<dbReference type="EMBL" id="JAHLFN010000085">
    <property type="protein sequence ID" value="MBU3843238.1"/>
    <property type="molecule type" value="Genomic_DNA"/>
</dbReference>
<dbReference type="Pfam" id="PF00132">
    <property type="entry name" value="Hexapep"/>
    <property type="match status" value="1"/>
</dbReference>
<dbReference type="PROSITE" id="PS00101">
    <property type="entry name" value="HEXAPEP_TRANSFERASES"/>
    <property type="match status" value="1"/>
</dbReference>
<keyword evidence="3" id="KW-0677">Repeat</keyword>
<dbReference type="SUPFAM" id="SSF51161">
    <property type="entry name" value="Trimeric LpxA-like enzymes"/>
    <property type="match status" value="1"/>
</dbReference>
<comment type="caution">
    <text evidence="4">The sequence shown here is derived from an EMBL/GenBank/DDBJ whole genome shotgun (WGS) entry which is preliminary data.</text>
</comment>
<dbReference type="Proteomes" id="UP000724657">
    <property type="component" value="Unassembled WGS sequence"/>
</dbReference>
<comment type="similarity">
    <text evidence="1">Belongs to the transferase hexapeptide repeat family.</text>
</comment>
<evidence type="ECO:0000313" key="4">
    <source>
        <dbReference type="EMBL" id="MBU3843238.1"/>
    </source>
</evidence>
<protein>
    <submittedName>
        <fullName evidence="4">Sugar O-acetyltransferase</fullName>
    </submittedName>
</protein>
<evidence type="ECO:0000313" key="5">
    <source>
        <dbReference type="Proteomes" id="UP000724657"/>
    </source>
</evidence>
<dbReference type="CDD" id="cd03357">
    <property type="entry name" value="LbH_MAT_GAT"/>
    <property type="match status" value="1"/>
</dbReference>
<evidence type="ECO:0000256" key="2">
    <source>
        <dbReference type="ARBA" id="ARBA00022679"/>
    </source>
</evidence>
<sequence>MNLEKFLNYMKTQKKLEIGSEIHRYMLELSDEARKITMDLNSKFYTQEEIRELISRLTLKDIDKSFCMFPPFYTDCGKNIEIGKNVFINSNCHFQDQGGIVIGDGTLIGHNVTLATLNHGKLPEDRGSLYPKSIVIGKNVWIGANVTIVAGVTIGDNVIIGAGSIVTKDIEKNIIVAGVPAKKIKDIF</sequence>
<dbReference type="PANTHER" id="PTHR23416">
    <property type="entry name" value="SIALIC ACID SYNTHASE-RELATED"/>
    <property type="match status" value="1"/>
</dbReference>
<dbReference type="InterPro" id="IPR001451">
    <property type="entry name" value="Hexapep"/>
</dbReference>
<dbReference type="AlphaFoldDB" id="A0A9E2NY59"/>
<name>A0A9E2NY59_9FUSO</name>
<accession>A0A9E2NY59</accession>
<proteinExistence type="inferred from homology"/>
<dbReference type="PANTHER" id="PTHR23416:SF23">
    <property type="entry name" value="ACETYLTRANSFERASE C18B11.09C-RELATED"/>
    <property type="match status" value="1"/>
</dbReference>